<evidence type="ECO:0000313" key="1">
    <source>
        <dbReference type="Ensembl" id="ENSAPOP00000006297.1"/>
    </source>
</evidence>
<accession>A0A3Q1ERS8</accession>
<proteinExistence type="predicted"/>
<dbReference type="GeneTree" id="ENSGT01010000222920"/>
<reference evidence="1" key="2">
    <citation type="submission" date="2025-09" db="UniProtKB">
        <authorList>
            <consortium name="Ensembl"/>
        </authorList>
    </citation>
    <scope>IDENTIFICATION</scope>
</reference>
<name>A0A3Q1ERS8_9TELE</name>
<dbReference type="InParanoid" id="A0A3Q1ERS8"/>
<protein>
    <submittedName>
        <fullName evidence="1">Uncharacterized protein</fullName>
    </submittedName>
</protein>
<dbReference type="STRING" id="80966.ENSAPOP00000006297"/>
<dbReference type="Ensembl" id="ENSAPOT00000006905.1">
    <property type="protein sequence ID" value="ENSAPOP00000006297.1"/>
    <property type="gene ID" value="ENSAPOG00000008112.1"/>
</dbReference>
<dbReference type="Proteomes" id="UP000257200">
    <property type="component" value="Unplaced"/>
</dbReference>
<sequence>FHPVFQKLWSCTVELHSLLSIEGNLLHLHIFVYLSVCLLGPPVVCKPFVPVPECYAGDMGTCQGFLMQVSLVFEQQPLTYCTDHACIAYLLSLLTGVPVCHNYAAFVQEMKRVFEYPHENREPQTDYVYT</sequence>
<reference evidence="1" key="1">
    <citation type="submission" date="2025-08" db="UniProtKB">
        <authorList>
            <consortium name="Ensembl"/>
        </authorList>
    </citation>
    <scope>IDENTIFICATION</scope>
</reference>
<evidence type="ECO:0000313" key="2">
    <source>
        <dbReference type="Proteomes" id="UP000257200"/>
    </source>
</evidence>
<organism evidence="1 2">
    <name type="scientific">Acanthochromis polyacanthus</name>
    <name type="common">spiny chromis</name>
    <dbReference type="NCBI Taxonomy" id="80966"/>
    <lineage>
        <taxon>Eukaryota</taxon>
        <taxon>Metazoa</taxon>
        <taxon>Chordata</taxon>
        <taxon>Craniata</taxon>
        <taxon>Vertebrata</taxon>
        <taxon>Euteleostomi</taxon>
        <taxon>Actinopterygii</taxon>
        <taxon>Neopterygii</taxon>
        <taxon>Teleostei</taxon>
        <taxon>Neoteleostei</taxon>
        <taxon>Acanthomorphata</taxon>
        <taxon>Ovalentaria</taxon>
        <taxon>Pomacentridae</taxon>
        <taxon>Acanthochromis</taxon>
    </lineage>
</organism>
<keyword evidence="2" id="KW-1185">Reference proteome</keyword>
<dbReference type="AlphaFoldDB" id="A0A3Q1ERS8"/>